<dbReference type="PROSITE" id="PS00041">
    <property type="entry name" value="HTH_ARAC_FAMILY_1"/>
    <property type="match status" value="1"/>
</dbReference>
<dbReference type="InterPro" id="IPR018062">
    <property type="entry name" value="HTH_AraC-typ_CS"/>
</dbReference>
<gene>
    <name evidence="5" type="ORF">OFY17_04495</name>
</gene>
<dbReference type="Proteomes" id="UP001209713">
    <property type="component" value="Unassembled WGS sequence"/>
</dbReference>
<reference evidence="5 6" key="1">
    <citation type="submission" date="2022-10" db="EMBL/GenBank/DDBJ databases">
        <title>Marinomonas transparenta sp. nov. and Marinomonas sargassi sp. nov., isolated from marine alga (Sargassum natans (L.) Gaillon).</title>
        <authorList>
            <person name="Wang Y."/>
        </authorList>
    </citation>
    <scope>NUCLEOTIDE SEQUENCE [LARGE SCALE GENOMIC DNA]</scope>
    <source>
        <strain evidence="5 6">C2222</strain>
    </source>
</reference>
<evidence type="ECO:0000313" key="5">
    <source>
        <dbReference type="EMBL" id="MCV2402143.1"/>
    </source>
</evidence>
<keyword evidence="2" id="KW-0238">DNA-binding</keyword>
<sequence length="240" mass="27631">MRKLIEVIDYQGTEKVHNHEHTQIVIPLSGSIVLEVESHQQLISSGQACLISVQQNHTHLAEVKNHCLVLNSLPIWDKKIESKHKFIDLSEQVQAYLPFLSCLQDEPSQSIKARQALNMLEHLIPIPQEKIILADTRLEKAKHLIDTEFQEHWSLESLANEVHLSSSQLSVLFKRYFAMTPKQYLLERRLKEVRSLLCTSNKSLDFIAQKVGLNNASQLVKLFSKNQKVTPGKYRKMHLN</sequence>
<dbReference type="Gene3D" id="2.60.120.10">
    <property type="entry name" value="Jelly Rolls"/>
    <property type="match status" value="1"/>
</dbReference>
<evidence type="ECO:0000313" key="6">
    <source>
        <dbReference type="Proteomes" id="UP001209713"/>
    </source>
</evidence>
<name>A0ABT2YQG8_9GAMM</name>
<dbReference type="SMART" id="SM00342">
    <property type="entry name" value="HTH_ARAC"/>
    <property type="match status" value="1"/>
</dbReference>
<dbReference type="RefSeq" id="WP_263529527.1">
    <property type="nucleotide sequence ID" value="NZ_JAOVZB010000002.1"/>
</dbReference>
<dbReference type="PANTHER" id="PTHR43280:SF2">
    <property type="entry name" value="HTH-TYPE TRANSCRIPTIONAL REGULATOR EXSA"/>
    <property type="match status" value="1"/>
</dbReference>
<evidence type="ECO:0000259" key="4">
    <source>
        <dbReference type="PROSITE" id="PS01124"/>
    </source>
</evidence>
<dbReference type="EMBL" id="JAOVZB010000002">
    <property type="protein sequence ID" value="MCV2402143.1"/>
    <property type="molecule type" value="Genomic_DNA"/>
</dbReference>
<dbReference type="InterPro" id="IPR018060">
    <property type="entry name" value="HTH_AraC"/>
</dbReference>
<accession>A0ABT2YQG8</accession>
<dbReference type="InterPro" id="IPR009057">
    <property type="entry name" value="Homeodomain-like_sf"/>
</dbReference>
<protein>
    <submittedName>
        <fullName evidence="5">AraC family transcriptional regulator</fullName>
    </submittedName>
</protein>
<dbReference type="InterPro" id="IPR014710">
    <property type="entry name" value="RmlC-like_jellyroll"/>
</dbReference>
<organism evidence="5 6">
    <name type="scientific">Marinomonas sargassi</name>
    <dbReference type="NCBI Taxonomy" id="2984494"/>
    <lineage>
        <taxon>Bacteria</taxon>
        <taxon>Pseudomonadati</taxon>
        <taxon>Pseudomonadota</taxon>
        <taxon>Gammaproteobacteria</taxon>
        <taxon>Oceanospirillales</taxon>
        <taxon>Oceanospirillaceae</taxon>
        <taxon>Marinomonas</taxon>
    </lineage>
</organism>
<dbReference type="Pfam" id="PF12833">
    <property type="entry name" value="HTH_18"/>
    <property type="match status" value="1"/>
</dbReference>
<keyword evidence="6" id="KW-1185">Reference proteome</keyword>
<proteinExistence type="predicted"/>
<evidence type="ECO:0000256" key="2">
    <source>
        <dbReference type="ARBA" id="ARBA00023125"/>
    </source>
</evidence>
<evidence type="ECO:0000256" key="3">
    <source>
        <dbReference type="ARBA" id="ARBA00023163"/>
    </source>
</evidence>
<comment type="caution">
    <text evidence="5">The sequence shown here is derived from an EMBL/GenBank/DDBJ whole genome shotgun (WGS) entry which is preliminary data.</text>
</comment>
<keyword evidence="1" id="KW-0805">Transcription regulation</keyword>
<dbReference type="Gene3D" id="1.10.10.60">
    <property type="entry name" value="Homeodomain-like"/>
    <property type="match status" value="1"/>
</dbReference>
<keyword evidence="3" id="KW-0804">Transcription</keyword>
<feature type="domain" description="HTH araC/xylS-type" evidence="4">
    <location>
        <begin position="139"/>
        <end position="237"/>
    </location>
</feature>
<evidence type="ECO:0000256" key="1">
    <source>
        <dbReference type="ARBA" id="ARBA00023015"/>
    </source>
</evidence>
<dbReference type="PANTHER" id="PTHR43280">
    <property type="entry name" value="ARAC-FAMILY TRANSCRIPTIONAL REGULATOR"/>
    <property type="match status" value="1"/>
</dbReference>
<dbReference type="SUPFAM" id="SSF46689">
    <property type="entry name" value="Homeodomain-like"/>
    <property type="match status" value="2"/>
</dbReference>
<dbReference type="PROSITE" id="PS01124">
    <property type="entry name" value="HTH_ARAC_FAMILY_2"/>
    <property type="match status" value="1"/>
</dbReference>